<reference evidence="4" key="1">
    <citation type="submission" date="2016-10" db="EMBL/GenBank/DDBJ databases">
        <authorList>
            <person name="Varghese N."/>
            <person name="Submissions S."/>
        </authorList>
    </citation>
    <scope>NUCLEOTIDE SEQUENCE [LARGE SCALE GENOMIC DNA]</scope>
    <source>
        <strain evidence="4">CGMCC 1.10223</strain>
    </source>
</reference>
<dbReference type="PANTHER" id="PTHR21064">
    <property type="entry name" value="AMINOGLYCOSIDE PHOSPHOTRANSFERASE DOMAIN-CONTAINING PROTEIN-RELATED"/>
    <property type="match status" value="1"/>
</dbReference>
<dbReference type="Gene3D" id="3.90.1200.10">
    <property type="match status" value="1"/>
</dbReference>
<evidence type="ECO:0000259" key="2">
    <source>
        <dbReference type="Pfam" id="PF01636"/>
    </source>
</evidence>
<proteinExistence type="inferred from homology"/>
<dbReference type="InterPro" id="IPR002575">
    <property type="entry name" value="Aminoglycoside_PTrfase"/>
</dbReference>
<dbReference type="OrthoDB" id="4030632at2"/>
<sequence>MIKLKYLFNNTGLAEMLLQNWNYDADSLDLFRYYRISSNAIYPFRFEGNTRLLRFAPESEKNKANTLAELAFIAYLKDNGFNVMEAIASKQGSELVEAATPWGDYTASVFKRVPGQAFDQTDFNAAALYAYGQTLGQLHLLSSTYAPETHRRWSYEEVLDWIEEELSAFPEETAALHEAQQLRNYFQTWLVSDTHYGLIHYDFECDNVFYDTETGLCHVIDFDDAMYHWYAMDIYVALENLQEFIAPEDWEHKKQHFVDGYASEFVWNKETEAMLPGCKRFDSLYGYARVRRAMAETWHNEPEWMAQLRSRLEQSLKEAEASIGKEIE</sequence>
<gene>
    <name evidence="3" type="ORF">SAMN04487969_101731</name>
</gene>
<dbReference type="PANTHER" id="PTHR21064:SF6">
    <property type="entry name" value="AMINOGLYCOSIDE PHOSPHOTRANSFERASE DOMAIN-CONTAINING PROTEIN"/>
    <property type="match status" value="1"/>
</dbReference>
<dbReference type="EMBL" id="FONN01000001">
    <property type="protein sequence ID" value="SFE22105.1"/>
    <property type="molecule type" value="Genomic_DNA"/>
</dbReference>
<dbReference type="InterPro" id="IPR011009">
    <property type="entry name" value="Kinase-like_dom_sf"/>
</dbReference>
<keyword evidence="3" id="KW-0418">Kinase</keyword>
<evidence type="ECO:0000313" key="3">
    <source>
        <dbReference type="EMBL" id="SFE22105.1"/>
    </source>
</evidence>
<dbReference type="Proteomes" id="UP000183410">
    <property type="component" value="Unassembled WGS sequence"/>
</dbReference>
<name>A0A1I1YR85_9BACL</name>
<feature type="domain" description="Aminoglycoside phosphotransferase" evidence="2">
    <location>
        <begin position="46"/>
        <end position="241"/>
    </location>
</feature>
<organism evidence="3 4">
    <name type="scientific">Paenibacillus algorifonticola</name>
    <dbReference type="NCBI Taxonomy" id="684063"/>
    <lineage>
        <taxon>Bacteria</taxon>
        <taxon>Bacillati</taxon>
        <taxon>Bacillota</taxon>
        <taxon>Bacilli</taxon>
        <taxon>Bacillales</taxon>
        <taxon>Paenibacillaceae</taxon>
        <taxon>Paenibacillus</taxon>
    </lineage>
</organism>
<evidence type="ECO:0000256" key="1">
    <source>
        <dbReference type="ARBA" id="ARBA00038240"/>
    </source>
</evidence>
<dbReference type="InterPro" id="IPR050249">
    <property type="entry name" value="Pseudomonas-type_ThrB"/>
</dbReference>
<dbReference type="GO" id="GO:0019202">
    <property type="term" value="F:amino acid kinase activity"/>
    <property type="evidence" value="ECO:0007669"/>
    <property type="project" value="TreeGrafter"/>
</dbReference>
<accession>A0A1I1YR85</accession>
<dbReference type="AlphaFoldDB" id="A0A1I1YR85"/>
<dbReference type="Pfam" id="PF01636">
    <property type="entry name" value="APH"/>
    <property type="match status" value="1"/>
</dbReference>
<keyword evidence="3" id="KW-0808">Transferase</keyword>
<dbReference type="RefSeq" id="WP_046230854.1">
    <property type="nucleotide sequence ID" value="NZ_FONN01000001.1"/>
</dbReference>
<evidence type="ECO:0000313" key="4">
    <source>
        <dbReference type="Proteomes" id="UP000183410"/>
    </source>
</evidence>
<dbReference type="SUPFAM" id="SSF56112">
    <property type="entry name" value="Protein kinase-like (PK-like)"/>
    <property type="match status" value="1"/>
</dbReference>
<comment type="similarity">
    <text evidence="1">Belongs to the pseudomonas-type ThrB family.</text>
</comment>
<protein>
    <submittedName>
        <fullName evidence="3">Ser/Thr protein kinase RdoA involved in Cpx stress response, MazF antagonist</fullName>
    </submittedName>
</protein>
<keyword evidence="4" id="KW-1185">Reference proteome</keyword>